<accession>A0ABU6RJE3</accession>
<name>A0ABU6RJE3_9FABA</name>
<organism evidence="2 3">
    <name type="scientific">Stylosanthes scabra</name>
    <dbReference type="NCBI Taxonomy" id="79078"/>
    <lineage>
        <taxon>Eukaryota</taxon>
        <taxon>Viridiplantae</taxon>
        <taxon>Streptophyta</taxon>
        <taxon>Embryophyta</taxon>
        <taxon>Tracheophyta</taxon>
        <taxon>Spermatophyta</taxon>
        <taxon>Magnoliopsida</taxon>
        <taxon>eudicotyledons</taxon>
        <taxon>Gunneridae</taxon>
        <taxon>Pentapetalae</taxon>
        <taxon>rosids</taxon>
        <taxon>fabids</taxon>
        <taxon>Fabales</taxon>
        <taxon>Fabaceae</taxon>
        <taxon>Papilionoideae</taxon>
        <taxon>50 kb inversion clade</taxon>
        <taxon>dalbergioids sensu lato</taxon>
        <taxon>Dalbergieae</taxon>
        <taxon>Pterocarpus clade</taxon>
        <taxon>Stylosanthes</taxon>
    </lineage>
</organism>
<evidence type="ECO:0000313" key="3">
    <source>
        <dbReference type="Proteomes" id="UP001341840"/>
    </source>
</evidence>
<evidence type="ECO:0000313" key="2">
    <source>
        <dbReference type="EMBL" id="MED6124196.1"/>
    </source>
</evidence>
<feature type="compositionally biased region" description="Basic residues" evidence="1">
    <location>
        <begin position="51"/>
        <end position="67"/>
    </location>
</feature>
<sequence length="100" mass="11461">MRTMIGRARSVRRRGKRRRRAARRRHREPAATRTTIGRARSVQRRGDGRRRGGRRRHGQPASRRKAAMQRTGRAEEITMKTLTSGDDVIATNGKGGDEMR</sequence>
<feature type="region of interest" description="Disordered" evidence="1">
    <location>
        <begin position="1"/>
        <end position="100"/>
    </location>
</feature>
<dbReference type="EMBL" id="JASCZI010030666">
    <property type="protein sequence ID" value="MED6124196.1"/>
    <property type="molecule type" value="Genomic_DNA"/>
</dbReference>
<gene>
    <name evidence="2" type="ORF">PIB30_056800</name>
</gene>
<evidence type="ECO:0000256" key="1">
    <source>
        <dbReference type="SAM" id="MobiDB-lite"/>
    </source>
</evidence>
<feature type="compositionally biased region" description="Basic residues" evidence="1">
    <location>
        <begin position="9"/>
        <end position="27"/>
    </location>
</feature>
<protein>
    <submittedName>
        <fullName evidence="2">Uncharacterized protein</fullName>
    </submittedName>
</protein>
<reference evidence="2 3" key="1">
    <citation type="journal article" date="2023" name="Plants (Basel)">
        <title>Bridging the Gap: Combining Genomics and Transcriptomics Approaches to Understand Stylosanthes scabra, an Orphan Legume from the Brazilian Caatinga.</title>
        <authorList>
            <person name="Ferreira-Neto J.R.C."/>
            <person name="da Silva M.D."/>
            <person name="Binneck E."/>
            <person name="de Melo N.F."/>
            <person name="da Silva R.H."/>
            <person name="de Melo A.L.T.M."/>
            <person name="Pandolfi V."/>
            <person name="Bustamante F.O."/>
            <person name="Brasileiro-Vidal A.C."/>
            <person name="Benko-Iseppon A.M."/>
        </authorList>
    </citation>
    <scope>NUCLEOTIDE SEQUENCE [LARGE SCALE GENOMIC DNA]</scope>
    <source>
        <tissue evidence="2">Leaves</tissue>
    </source>
</reference>
<keyword evidence="3" id="KW-1185">Reference proteome</keyword>
<proteinExistence type="predicted"/>
<dbReference type="Proteomes" id="UP001341840">
    <property type="component" value="Unassembled WGS sequence"/>
</dbReference>
<comment type="caution">
    <text evidence="2">The sequence shown here is derived from an EMBL/GenBank/DDBJ whole genome shotgun (WGS) entry which is preliminary data.</text>
</comment>